<proteinExistence type="predicted"/>
<gene>
    <name evidence="2" type="ORF">AVDCRST_MAG64-3853</name>
</gene>
<feature type="compositionally biased region" description="Basic and acidic residues" evidence="1">
    <location>
        <begin position="190"/>
        <end position="202"/>
    </location>
</feature>
<dbReference type="EMBL" id="CADCUQ010000882">
    <property type="protein sequence ID" value="CAA9436281.1"/>
    <property type="molecule type" value="Genomic_DNA"/>
</dbReference>
<evidence type="ECO:0000256" key="1">
    <source>
        <dbReference type="SAM" id="MobiDB-lite"/>
    </source>
</evidence>
<feature type="compositionally biased region" description="Low complexity" evidence="1">
    <location>
        <begin position="17"/>
        <end position="26"/>
    </location>
</feature>
<evidence type="ECO:0000313" key="2">
    <source>
        <dbReference type="EMBL" id="CAA9436281.1"/>
    </source>
</evidence>
<feature type="compositionally biased region" description="Basic residues" evidence="1">
    <location>
        <begin position="206"/>
        <end position="216"/>
    </location>
</feature>
<feature type="compositionally biased region" description="Low complexity" evidence="1">
    <location>
        <begin position="45"/>
        <end position="58"/>
    </location>
</feature>
<feature type="non-terminal residue" evidence="2">
    <location>
        <position position="375"/>
    </location>
</feature>
<sequence>AHDDPVDPVRRHRGARGDPAGEPPAGDAGGTVGVRRPPRGDRVLPPRAAVRPGVVVAGQPLEPVREHAPAARASPRPDDCADHGRHRFVDGGRRRAVQRVGGVGDDGHAAPRAARRAPGGRGGRHGGHGRGRGGRRAAERAGRHAAAGAAVHRHAGDDDGGRRGGRVGGDGGEAGGRRPGRRGRRRRRPPHDGHLGRPEHRQPARTVRRHRVRHGLRAADRAVGGRGGRNRGPRDARPHLTGSPAVRGRAERAGGGRLRRAGAGDRGRRVRPQRLVRGSGGRPVHRPAGDRQAGPARPRRPARRDRGGRDRRHQPVRRQGQGALDRVRRAAVHPDQQQPEPARPAGRQDHGRQGVRDPGGRRAGHAAQPPDGAGV</sequence>
<feature type="compositionally biased region" description="Basic and acidic residues" evidence="1">
    <location>
        <begin position="63"/>
        <end position="93"/>
    </location>
</feature>
<dbReference type="AlphaFoldDB" id="A0A6J4Q735"/>
<protein>
    <submittedName>
        <fullName evidence="2">Ribose ABC transport system, permease protein RbsC</fullName>
    </submittedName>
</protein>
<feature type="region of interest" description="Disordered" evidence="1">
    <location>
        <begin position="1"/>
        <end position="375"/>
    </location>
</feature>
<feature type="compositionally biased region" description="Basic and acidic residues" evidence="1">
    <location>
        <begin position="346"/>
        <end position="360"/>
    </location>
</feature>
<feature type="non-terminal residue" evidence="2">
    <location>
        <position position="1"/>
    </location>
</feature>
<feature type="compositionally biased region" description="Basic residues" evidence="1">
    <location>
        <begin position="122"/>
        <end position="135"/>
    </location>
</feature>
<reference evidence="2" key="1">
    <citation type="submission" date="2020-02" db="EMBL/GenBank/DDBJ databases">
        <authorList>
            <person name="Meier V. D."/>
        </authorList>
    </citation>
    <scope>NUCLEOTIDE SEQUENCE</scope>
    <source>
        <strain evidence="2">AVDCRST_MAG64</strain>
    </source>
</reference>
<accession>A0A6J4Q735</accession>
<feature type="compositionally biased region" description="Basic residues" evidence="1">
    <location>
        <begin position="178"/>
        <end position="189"/>
    </location>
</feature>
<name>A0A6J4Q735_9BACT</name>
<organism evidence="2">
    <name type="scientific">uncultured Phycisphaerae bacterium</name>
    <dbReference type="NCBI Taxonomy" id="904963"/>
    <lineage>
        <taxon>Bacteria</taxon>
        <taxon>Pseudomonadati</taxon>
        <taxon>Planctomycetota</taxon>
        <taxon>Phycisphaerae</taxon>
        <taxon>environmental samples</taxon>
    </lineage>
</organism>